<feature type="compositionally biased region" description="Basic and acidic residues" evidence="1">
    <location>
        <begin position="176"/>
        <end position="185"/>
    </location>
</feature>
<dbReference type="EMBL" id="JAOWIN010000004">
    <property type="protein sequence ID" value="MDI9092334.1"/>
    <property type="molecule type" value="Genomic_DNA"/>
</dbReference>
<sequence length="544" mass="60620">MSKYSTVVANACQTCGIPEPCYQQLKITKVSKDVDINGDVLLHWRGEPLPFYGETIIDEGDGVDVEIMLNGKLHEKNIHTAFISSNRTQKSISINSPTSFHVTYDEYQNTSFFNASKLMDMFLGALGPFSAFKSQQYKIQAMNCNGDTPTWMFDVKPSVKIGFSLELEYAFGAGKRSDNERRKEQAGNLVNERMKGRPGQNTLPEDFNRYRKGWTLRTVPFFKSESTSFNIELYCDIAGNEYTFTPYGVSNEKKTLLDSLSGLAKIADIFNDFQDKFLCVSDKRIPEKSSEYPIFDFSFLPLKLGLTFYIDNVAKQNDAKLVSALQGSPFFGGEIKIDVLQIAASYGGVLTKKLVNALQDALKKREGQAVSAEFNIDLVLSCEINCFIGMAQLSGSNSTEFCIDGDNNFKITISGGIKAHAEANVFFMTASFNFELELKTAASIELESHKNGIDLVVCHDGIVLGLGLSADIKKETDEQSPDELNYSSSPKDYELYEIADPLKLEDSDLRFNLIGAIKQVPKRERQHIRSAIPPGANPGFKLKY</sequence>
<dbReference type="Proteomes" id="UP001159001">
    <property type="component" value="Unassembled WGS sequence"/>
</dbReference>
<gene>
    <name evidence="2" type="ORF">OGX73_06845</name>
</gene>
<protein>
    <submittedName>
        <fullName evidence="2">Uncharacterized protein</fullName>
    </submittedName>
</protein>
<dbReference type="AlphaFoldDB" id="A0AAW6UB09"/>
<evidence type="ECO:0000256" key="1">
    <source>
        <dbReference type="SAM" id="MobiDB-lite"/>
    </source>
</evidence>
<dbReference type="RefSeq" id="WP_196731812.1">
    <property type="nucleotide sequence ID" value="NZ_JADSTA010000006.1"/>
</dbReference>
<proteinExistence type="predicted"/>
<accession>A0AAW6UB09</accession>
<feature type="region of interest" description="Disordered" evidence="1">
    <location>
        <begin position="176"/>
        <end position="202"/>
    </location>
</feature>
<comment type="caution">
    <text evidence="2">The sequence shown here is derived from an EMBL/GenBank/DDBJ whole genome shotgun (WGS) entry which is preliminary data.</text>
</comment>
<evidence type="ECO:0000313" key="3">
    <source>
        <dbReference type="Proteomes" id="UP001159001"/>
    </source>
</evidence>
<evidence type="ECO:0000313" key="2">
    <source>
        <dbReference type="EMBL" id="MDI9092334.1"/>
    </source>
</evidence>
<organism evidence="2 3">
    <name type="scientific">Providencia rettgeri</name>
    <dbReference type="NCBI Taxonomy" id="587"/>
    <lineage>
        <taxon>Bacteria</taxon>
        <taxon>Pseudomonadati</taxon>
        <taxon>Pseudomonadota</taxon>
        <taxon>Gammaproteobacteria</taxon>
        <taxon>Enterobacterales</taxon>
        <taxon>Morganellaceae</taxon>
        <taxon>Providencia</taxon>
    </lineage>
</organism>
<reference evidence="2" key="1">
    <citation type="submission" date="2022-10" db="EMBL/GenBank/DDBJ databases">
        <title>Bacterial isolates recovered from the One Health project in Brazil.</title>
        <authorList>
            <person name="Valiatti T.B."/>
            <person name="Santos F."/>
            <person name="Cayo R."/>
            <person name="Gales A.C."/>
        </authorList>
    </citation>
    <scope>NUCLEOTIDE SEQUENCE</scope>
    <source>
        <strain evidence="2">PVR188</strain>
    </source>
</reference>
<name>A0AAW6UB09_PRORE</name>